<dbReference type="GO" id="GO:0042597">
    <property type="term" value="C:periplasmic space"/>
    <property type="evidence" value="ECO:0007669"/>
    <property type="project" value="UniProtKB-SubCell"/>
</dbReference>
<dbReference type="InterPro" id="IPR008397">
    <property type="entry name" value="Alginate_lyase_dom"/>
</dbReference>
<feature type="domain" description="Heparinase II/III-like C-terminal" evidence="7">
    <location>
        <begin position="371"/>
        <end position="632"/>
    </location>
</feature>
<feature type="signal peptide" evidence="5">
    <location>
        <begin position="1"/>
        <end position="22"/>
    </location>
</feature>
<evidence type="ECO:0000256" key="3">
    <source>
        <dbReference type="ARBA" id="ARBA00022764"/>
    </source>
</evidence>
<dbReference type="AlphaFoldDB" id="A0A0H4VJS0"/>
<feature type="domain" description="Alginate lyase" evidence="6">
    <location>
        <begin position="65"/>
        <end position="292"/>
    </location>
</feature>
<proteinExistence type="predicted"/>
<dbReference type="Pfam" id="PF07940">
    <property type="entry name" value="Hepar_II_III_C"/>
    <property type="match status" value="1"/>
</dbReference>
<evidence type="ECO:0000259" key="7">
    <source>
        <dbReference type="Pfam" id="PF07940"/>
    </source>
</evidence>
<sequence length="728" mass="80242">MIRLAAMMLSASALTATQPALANPINESAGAENSMQAQAEYPPFFAEEMARSVQFVEEMMEAGINVPEPVDQGGGYTHEQHKRNYRAMYLGGHLYRLTGEQKYADFVRDMLLEYADLYPTLGDHPARSNQNSGRLFWQVLNDAVWLVNSVQGYEQIRDTLDAATRERIDTEVFRRAAHFLSVDSSRTFNLIHNHATWATAGVGMTGYVLGDDDLVERALMGSNRDGATGFLRQTELLFSPDGYYTEGPYYQRYALMPFMVFAGAIARNEPERDIFGHRDGILRKALLSTIQQTYDGRFFPFNDALKDKSLRTEELYQGVAIGYAITGDPTLLDIARWQGRTVISPEGLELSRALAAGEAEEFPFRSLLLSDGPEGDQGAVAILRSGAQPGHMALVAKNTSQGMGHGHFDKLTWQLYANGHEILRDYGAARFLNIEAKAGGRYLPENESWAKQTIAHNTLALDETSHFGGDVDIAEQIAPRQVMFSDTPGLQASSALIAGAYADTTMRRTLVMAEIPGLQFPIVVDFMSADAAASHQYDLPVHYTGHLMETGFESTSYTQARPVLGEDEGYQHIWVDARARPQPGEGFLTWLFDNRFYTYRFATDGQTEIILGETGASDPSFNLRREPLAILRREGTGGVRFASVLEPHGLFDGATEQTVASRSRIANLQHGADGTHEAVIVTLLDGHQFAVAVSPESADGSPHSLMIDGREIRWTGKLALLDLGGASE</sequence>
<keyword evidence="4 8" id="KW-0456">Lyase</keyword>
<evidence type="ECO:0000259" key="6">
    <source>
        <dbReference type="Pfam" id="PF05426"/>
    </source>
</evidence>
<evidence type="ECO:0000256" key="5">
    <source>
        <dbReference type="SAM" id="SignalP"/>
    </source>
</evidence>
<dbReference type="EMBL" id="CP011310">
    <property type="protein sequence ID" value="AKQ43136.2"/>
    <property type="molecule type" value="Genomic_DNA"/>
</dbReference>
<dbReference type="SUPFAM" id="SSF48230">
    <property type="entry name" value="Chondroitin AC/alginate lyase"/>
    <property type="match status" value="1"/>
</dbReference>
<reference evidence="8 9" key="1">
    <citation type="journal article" date="2015" name="Int. J. Syst. Evol. Microbiol.">
        <title>Erythrobacter atlanticus sp. nov., a bacterium from ocean sediment able to degrade polycyclic aromatic hydrocarbons.</title>
        <authorList>
            <person name="Zhuang L."/>
            <person name="Liu Y."/>
            <person name="Wang L."/>
            <person name="Wang W."/>
            <person name="Shao Z."/>
        </authorList>
    </citation>
    <scope>NUCLEOTIDE SEQUENCE [LARGE SCALE GENOMIC DNA]</scope>
    <source>
        <strain evidence="9">s21-N3</strain>
    </source>
</reference>
<dbReference type="Proteomes" id="UP000059113">
    <property type="component" value="Chromosome"/>
</dbReference>
<evidence type="ECO:0000256" key="2">
    <source>
        <dbReference type="ARBA" id="ARBA00022729"/>
    </source>
</evidence>
<dbReference type="InterPro" id="IPR008929">
    <property type="entry name" value="Chondroitin_lyas"/>
</dbReference>
<name>A0A0H4VJS0_9SPHN</name>
<protein>
    <submittedName>
        <fullName evidence="8">Alginate lyase</fullName>
    </submittedName>
</protein>
<evidence type="ECO:0000313" key="9">
    <source>
        <dbReference type="Proteomes" id="UP000059113"/>
    </source>
</evidence>
<dbReference type="GO" id="GO:0016829">
    <property type="term" value="F:lyase activity"/>
    <property type="evidence" value="ECO:0007669"/>
    <property type="project" value="UniProtKB-KW"/>
</dbReference>
<dbReference type="Gene3D" id="1.50.10.100">
    <property type="entry name" value="Chondroitin AC/alginate lyase"/>
    <property type="match status" value="1"/>
</dbReference>
<dbReference type="Pfam" id="PF05426">
    <property type="entry name" value="Alginate_lyase"/>
    <property type="match status" value="1"/>
</dbReference>
<dbReference type="STRING" id="1648404.CP97_03810"/>
<dbReference type="RefSeq" id="WP_053106527.1">
    <property type="nucleotide sequence ID" value="NZ_CP011310.1"/>
</dbReference>
<accession>A0A0H4VJS0</accession>
<reference evidence="9" key="2">
    <citation type="submission" date="2015-04" db="EMBL/GenBank/DDBJ databases">
        <title>The complete genome sequence of Erythrobacter sp. s21-N3.</title>
        <authorList>
            <person name="Zhuang L."/>
            <person name="Liu Y."/>
            <person name="Shao Z."/>
        </authorList>
    </citation>
    <scope>NUCLEOTIDE SEQUENCE [LARGE SCALE GENOMIC DNA]</scope>
    <source>
        <strain evidence="9">s21-N3</strain>
    </source>
</reference>
<dbReference type="PANTHER" id="PTHR39210">
    <property type="entry name" value="HEPARIN-SULFATE LYASE"/>
    <property type="match status" value="1"/>
</dbReference>
<keyword evidence="2 5" id="KW-0732">Signal</keyword>
<keyword evidence="9" id="KW-1185">Reference proteome</keyword>
<dbReference type="InterPro" id="IPR012480">
    <property type="entry name" value="Hepar_II_III_C"/>
</dbReference>
<feature type="chain" id="PRO_5007772125" evidence="5">
    <location>
        <begin position="23"/>
        <end position="728"/>
    </location>
</feature>
<evidence type="ECO:0000313" key="8">
    <source>
        <dbReference type="EMBL" id="AKQ43136.2"/>
    </source>
</evidence>
<dbReference type="KEGG" id="ery:CP97_03810"/>
<dbReference type="PANTHER" id="PTHR39210:SF1">
    <property type="entry name" value="HEPARIN-SULFATE LYASE"/>
    <property type="match status" value="1"/>
</dbReference>
<evidence type="ECO:0000256" key="1">
    <source>
        <dbReference type="ARBA" id="ARBA00004418"/>
    </source>
</evidence>
<comment type="subcellular location">
    <subcellularLocation>
        <location evidence="1">Periplasm</location>
    </subcellularLocation>
</comment>
<dbReference type="Gene3D" id="2.70.98.70">
    <property type="match status" value="1"/>
</dbReference>
<organism evidence="8 9">
    <name type="scientific">Aurantiacibacter atlanticus</name>
    <dbReference type="NCBI Taxonomy" id="1648404"/>
    <lineage>
        <taxon>Bacteria</taxon>
        <taxon>Pseudomonadati</taxon>
        <taxon>Pseudomonadota</taxon>
        <taxon>Alphaproteobacteria</taxon>
        <taxon>Sphingomonadales</taxon>
        <taxon>Erythrobacteraceae</taxon>
        <taxon>Aurantiacibacter</taxon>
    </lineage>
</organism>
<keyword evidence="3" id="KW-0574">Periplasm</keyword>
<evidence type="ECO:0000256" key="4">
    <source>
        <dbReference type="ARBA" id="ARBA00023239"/>
    </source>
</evidence>
<gene>
    <name evidence="8" type="ORF">CP97_03810</name>
</gene>